<dbReference type="PANTHER" id="PTHR31223">
    <property type="entry name" value="LOG FAMILY PROTEIN YJL055W"/>
    <property type="match status" value="1"/>
</dbReference>
<dbReference type="GO" id="GO:0009691">
    <property type="term" value="P:cytokinin biosynthetic process"/>
    <property type="evidence" value="ECO:0007669"/>
    <property type="project" value="InterPro"/>
</dbReference>
<dbReference type="GO" id="GO:0005829">
    <property type="term" value="C:cytosol"/>
    <property type="evidence" value="ECO:0007669"/>
    <property type="project" value="TreeGrafter"/>
</dbReference>
<feature type="domain" description="ABM" evidence="1">
    <location>
        <begin position="3"/>
        <end position="98"/>
    </location>
</feature>
<dbReference type="InterPro" id="IPR011008">
    <property type="entry name" value="Dimeric_a/b-barrel"/>
</dbReference>
<evidence type="ECO:0000313" key="2">
    <source>
        <dbReference type="EMBL" id="KAG5482189.1"/>
    </source>
</evidence>
<dbReference type="Pfam" id="PF03992">
    <property type="entry name" value="ABM"/>
    <property type="match status" value="1"/>
</dbReference>
<accession>A0A836GXY1</accession>
<dbReference type="AlphaFoldDB" id="A0A836GXY1"/>
<dbReference type="EMBL" id="JAFHKP010000017">
    <property type="protein sequence ID" value="KAG5482189.1"/>
    <property type="molecule type" value="Genomic_DNA"/>
</dbReference>
<dbReference type="InterPro" id="IPR031100">
    <property type="entry name" value="LOG_fam"/>
</dbReference>
<dbReference type="GO" id="GO:0016799">
    <property type="term" value="F:hydrolase activity, hydrolyzing N-glycosyl compounds"/>
    <property type="evidence" value="ECO:0007669"/>
    <property type="project" value="TreeGrafter"/>
</dbReference>
<dbReference type="OrthoDB" id="414463at2759"/>
<comment type="caution">
    <text evidence="2">The sequence shown here is derived from an EMBL/GenBank/DDBJ whole genome shotgun (WGS) entry which is preliminary data.</text>
</comment>
<dbReference type="Proteomes" id="UP000674179">
    <property type="component" value="Chromosome 17"/>
</dbReference>
<reference evidence="2 3" key="1">
    <citation type="submission" date="2021-02" db="EMBL/GenBank/DDBJ databases">
        <title>Leishmania (Mundinia) enrietti genome sequencing and assembly.</title>
        <authorList>
            <person name="Almutairi H."/>
            <person name="Gatherer D."/>
        </authorList>
    </citation>
    <scope>NUCLEOTIDE SEQUENCE [LARGE SCALE GENOMIC DNA]</scope>
    <source>
        <strain evidence="2">CUR178</strain>
    </source>
</reference>
<dbReference type="PROSITE" id="PS51725">
    <property type="entry name" value="ABM"/>
    <property type="match status" value="1"/>
</dbReference>
<proteinExistence type="predicted"/>
<dbReference type="SUPFAM" id="SSF102405">
    <property type="entry name" value="MCP/YpsA-like"/>
    <property type="match status" value="1"/>
</dbReference>
<evidence type="ECO:0000313" key="3">
    <source>
        <dbReference type="Proteomes" id="UP000674179"/>
    </source>
</evidence>
<dbReference type="Pfam" id="PF03641">
    <property type="entry name" value="Lysine_decarbox"/>
    <property type="match status" value="1"/>
</dbReference>
<dbReference type="NCBIfam" id="TIGR00730">
    <property type="entry name" value="Rossman fold protein, TIGR00730 family"/>
    <property type="match status" value="1"/>
</dbReference>
<dbReference type="KEGG" id="lenr:94173233"/>
<dbReference type="InterPro" id="IPR007138">
    <property type="entry name" value="ABM_dom"/>
</dbReference>
<dbReference type="PANTHER" id="PTHR31223:SF70">
    <property type="entry name" value="LOG FAMILY PROTEIN YJL055W"/>
    <property type="match status" value="1"/>
</dbReference>
<dbReference type="GeneID" id="94173233"/>
<dbReference type="Gene3D" id="3.40.50.450">
    <property type="match status" value="1"/>
</dbReference>
<protein>
    <recommendedName>
        <fullName evidence="1">ABM domain-containing protein</fullName>
    </recommendedName>
</protein>
<keyword evidence="3" id="KW-1185">Reference proteome</keyword>
<sequence length="322" mass="34966">MVVAAVFTIKLRDSAAEKQFLDAFALLQQHVARNEPGTLTYELHQVFENNRPVSHQYLVMERYSSVRDFEETHLKSAPLQNLFKVVAGIAVEEQTLTVGSNVDLQPAIDSRPKVCSDNEIADPLLQKGVLVFAGARSGSNPAYTQEAKALAKYIVEEAKQPVVYGGGTVGVMGELAKEARALNGKIISIIPSSLSGREVSGSMIGDRIYTTATMSERKSIMFAHANTVVALPGGVGTFDELLEVITLFQLNAYRPKIGVVNADGFFEPFIALLKHLIAEGFLEENVFDFVVIKPTAIGVMEALKSFVPPPSPASTLTWASRP</sequence>
<evidence type="ECO:0000259" key="1">
    <source>
        <dbReference type="PROSITE" id="PS51725"/>
    </source>
</evidence>
<gene>
    <name evidence="2" type="ORF">CUR178_06048</name>
</gene>
<dbReference type="Gene3D" id="3.30.70.100">
    <property type="match status" value="1"/>
</dbReference>
<dbReference type="InterPro" id="IPR005269">
    <property type="entry name" value="LOG"/>
</dbReference>
<dbReference type="SUPFAM" id="SSF54909">
    <property type="entry name" value="Dimeric alpha+beta barrel"/>
    <property type="match status" value="1"/>
</dbReference>
<dbReference type="RefSeq" id="XP_067694051.1">
    <property type="nucleotide sequence ID" value="XM_067837723.1"/>
</dbReference>
<name>A0A836GXY1_LEIEN</name>
<organism evidence="2 3">
    <name type="scientific">Leishmania enriettii</name>
    <dbReference type="NCBI Taxonomy" id="5663"/>
    <lineage>
        <taxon>Eukaryota</taxon>
        <taxon>Discoba</taxon>
        <taxon>Euglenozoa</taxon>
        <taxon>Kinetoplastea</taxon>
        <taxon>Metakinetoplastina</taxon>
        <taxon>Trypanosomatida</taxon>
        <taxon>Trypanosomatidae</taxon>
        <taxon>Leishmaniinae</taxon>
        <taxon>Leishmania</taxon>
    </lineage>
</organism>